<sequence>MDATDDPRIIRLGVEDAAAGLALSTEAHWNQNEDDWRFFLSDGVAFGIRDGAQLVATAALLPYPGDNAWISMVLVTASHRRRGLATRLVDACLAMARERGLTSWLDATPDGAAVYGPLGFTPTLQLRRLKLVKSASASGQAPSSATLDALRARDRRATGLDRTALLSNFAQRSGSRIVSANGAIALVRDGRTARHIGPLLADDAAAALTLVDAIARSETGPLLLDAVASQAAFPEGLTASGWIIERPFQRMRFGPAKTAGEDMPFAVAGPEFG</sequence>
<dbReference type="AlphaFoldDB" id="A0A1X3DV70"/>
<dbReference type="Gene3D" id="3.40.630.30">
    <property type="match status" value="1"/>
</dbReference>
<reference evidence="4 5" key="1">
    <citation type="submission" date="2017-03" db="EMBL/GenBank/DDBJ databases">
        <title>Whole genome sequences of fourteen strains of Bradyrhizobium canariense and one strain of Bradyrhizobium japonicum isolated from Lupinus (Papilionoideae: Genisteae) species in Algeria.</title>
        <authorList>
            <person name="Crovadore J."/>
            <person name="Chekireb D."/>
            <person name="Brachmann A."/>
            <person name="Chablais R."/>
            <person name="Cochard B."/>
            <person name="Lefort F."/>
        </authorList>
    </citation>
    <scope>NUCLEOTIDE SEQUENCE [LARGE SCALE GENOMIC DNA]</scope>
    <source>
        <strain evidence="2 4">UBMA195</strain>
        <strain evidence="3 5">UBMAN05</strain>
    </source>
</reference>
<evidence type="ECO:0000313" key="3">
    <source>
        <dbReference type="EMBL" id="OSJ31264.1"/>
    </source>
</evidence>
<dbReference type="InterPro" id="IPR000182">
    <property type="entry name" value="GNAT_dom"/>
</dbReference>
<dbReference type="EMBL" id="NAFK01000149">
    <property type="protein sequence ID" value="OSJ31264.1"/>
    <property type="molecule type" value="Genomic_DNA"/>
</dbReference>
<dbReference type="OrthoDB" id="8453373at2"/>
<name>A0A1X3DV70_9BRAD</name>
<dbReference type="EMBL" id="NAFI01000160">
    <property type="protein sequence ID" value="OSJ14198.1"/>
    <property type="molecule type" value="Genomic_DNA"/>
</dbReference>
<evidence type="ECO:0000259" key="1">
    <source>
        <dbReference type="PROSITE" id="PS51186"/>
    </source>
</evidence>
<organism evidence="2 4">
    <name type="scientific">Bradyrhizobium canariense</name>
    <dbReference type="NCBI Taxonomy" id="255045"/>
    <lineage>
        <taxon>Bacteria</taxon>
        <taxon>Pseudomonadati</taxon>
        <taxon>Pseudomonadota</taxon>
        <taxon>Alphaproteobacteria</taxon>
        <taxon>Hyphomicrobiales</taxon>
        <taxon>Nitrobacteraceae</taxon>
        <taxon>Bradyrhizobium</taxon>
    </lineage>
</organism>
<dbReference type="Proteomes" id="UP000193553">
    <property type="component" value="Unassembled WGS sequence"/>
</dbReference>
<comment type="caution">
    <text evidence="2">The sequence shown here is derived from an EMBL/GenBank/DDBJ whole genome shotgun (WGS) entry which is preliminary data.</text>
</comment>
<dbReference type="RefSeq" id="WP_085353566.1">
    <property type="nucleotide sequence ID" value="NZ_NAEX01000188.1"/>
</dbReference>
<dbReference type="CDD" id="cd04301">
    <property type="entry name" value="NAT_SF"/>
    <property type="match status" value="1"/>
</dbReference>
<dbReference type="PANTHER" id="PTHR47237">
    <property type="entry name" value="SLL0310 PROTEIN"/>
    <property type="match status" value="1"/>
</dbReference>
<protein>
    <submittedName>
        <fullName evidence="2">GNAT family N-acetyltransferase</fullName>
    </submittedName>
</protein>
<dbReference type="SUPFAM" id="SSF55729">
    <property type="entry name" value="Acyl-CoA N-acyltransferases (Nat)"/>
    <property type="match status" value="1"/>
</dbReference>
<evidence type="ECO:0000313" key="2">
    <source>
        <dbReference type="EMBL" id="OSJ14198.1"/>
    </source>
</evidence>
<evidence type="ECO:0000313" key="5">
    <source>
        <dbReference type="Proteomes" id="UP000193884"/>
    </source>
</evidence>
<dbReference type="Proteomes" id="UP000193884">
    <property type="component" value="Unassembled WGS sequence"/>
</dbReference>
<dbReference type="Pfam" id="PF00583">
    <property type="entry name" value="Acetyltransf_1"/>
    <property type="match status" value="1"/>
</dbReference>
<accession>A0A1X3DV70</accession>
<keyword evidence="5" id="KW-1185">Reference proteome</keyword>
<dbReference type="PROSITE" id="PS51186">
    <property type="entry name" value="GNAT"/>
    <property type="match status" value="1"/>
</dbReference>
<dbReference type="InterPro" id="IPR052729">
    <property type="entry name" value="Acyl/Acetyltrans_Enzymes"/>
</dbReference>
<dbReference type="PANTHER" id="PTHR47237:SF2">
    <property type="entry name" value="BLL4206 PROTEIN"/>
    <property type="match status" value="1"/>
</dbReference>
<keyword evidence="2" id="KW-0808">Transferase</keyword>
<proteinExistence type="predicted"/>
<dbReference type="InterPro" id="IPR016181">
    <property type="entry name" value="Acyl_CoA_acyltransferase"/>
</dbReference>
<dbReference type="GO" id="GO:0016747">
    <property type="term" value="F:acyltransferase activity, transferring groups other than amino-acyl groups"/>
    <property type="evidence" value="ECO:0007669"/>
    <property type="project" value="InterPro"/>
</dbReference>
<dbReference type="InterPro" id="IPR041496">
    <property type="entry name" value="YitH/HolE_GNAT"/>
</dbReference>
<feature type="domain" description="N-acetyltransferase" evidence="1">
    <location>
        <begin position="7"/>
        <end position="153"/>
    </location>
</feature>
<evidence type="ECO:0000313" key="4">
    <source>
        <dbReference type="Proteomes" id="UP000193553"/>
    </source>
</evidence>
<dbReference type="Pfam" id="PF18014">
    <property type="entry name" value="Acetyltransf_18"/>
    <property type="match status" value="1"/>
</dbReference>
<dbReference type="Gene3D" id="3.40.630.90">
    <property type="match status" value="1"/>
</dbReference>
<gene>
    <name evidence="3" type="ORF">BST63_10075</name>
    <name evidence="2" type="ORF">BSZ18_09905</name>
</gene>